<dbReference type="SMART" id="SM00355">
    <property type="entry name" value="ZnF_C2H2"/>
    <property type="match status" value="3"/>
</dbReference>
<dbReference type="AlphaFoldDB" id="A0A4Y2S5I9"/>
<dbReference type="CDD" id="cd01650">
    <property type="entry name" value="RT_nLTR_like"/>
    <property type="match status" value="1"/>
</dbReference>
<feature type="compositionally biased region" description="Low complexity" evidence="2">
    <location>
        <begin position="1"/>
        <end position="22"/>
    </location>
</feature>
<proteinExistence type="predicted"/>
<dbReference type="InterPro" id="IPR043502">
    <property type="entry name" value="DNA/RNA_pol_sf"/>
</dbReference>
<keyword evidence="6" id="KW-1185">Reference proteome</keyword>
<keyword evidence="1" id="KW-0863">Zinc-finger</keyword>
<evidence type="ECO:0000256" key="1">
    <source>
        <dbReference type="PROSITE-ProRule" id="PRU00042"/>
    </source>
</evidence>
<dbReference type="PROSITE" id="PS50157">
    <property type="entry name" value="ZINC_FINGER_C2H2_2"/>
    <property type="match status" value="1"/>
</dbReference>
<keyword evidence="1" id="KW-0479">Metal-binding</keyword>
<dbReference type="PROSITE" id="PS00028">
    <property type="entry name" value="ZINC_FINGER_C2H2_1"/>
    <property type="match status" value="2"/>
</dbReference>
<reference evidence="5 6" key="1">
    <citation type="journal article" date="2019" name="Sci. Rep.">
        <title>Orb-weaving spider Araneus ventricosus genome elucidates the spidroin gene catalogue.</title>
        <authorList>
            <person name="Kono N."/>
            <person name="Nakamura H."/>
            <person name="Ohtoshi R."/>
            <person name="Moran D.A.P."/>
            <person name="Shinohara A."/>
            <person name="Yoshida Y."/>
            <person name="Fujiwara M."/>
            <person name="Mori M."/>
            <person name="Tomita M."/>
            <person name="Arakawa K."/>
        </authorList>
    </citation>
    <scope>NUCLEOTIDE SEQUENCE [LARGE SCALE GENOMIC DNA]</scope>
</reference>
<evidence type="ECO:0000256" key="2">
    <source>
        <dbReference type="SAM" id="MobiDB-lite"/>
    </source>
</evidence>
<feature type="domain" description="Reverse transcriptase" evidence="4">
    <location>
        <begin position="801"/>
        <end position="1055"/>
    </location>
</feature>
<dbReference type="Proteomes" id="UP000499080">
    <property type="component" value="Unassembled WGS sequence"/>
</dbReference>
<dbReference type="OrthoDB" id="6436077at2759"/>
<dbReference type="GO" id="GO:0071897">
    <property type="term" value="P:DNA biosynthetic process"/>
    <property type="evidence" value="ECO:0007669"/>
    <property type="project" value="UniProtKB-ARBA"/>
</dbReference>
<dbReference type="PROSITE" id="PS50878">
    <property type="entry name" value="RT_POL"/>
    <property type="match status" value="1"/>
</dbReference>
<evidence type="ECO:0000313" key="6">
    <source>
        <dbReference type="Proteomes" id="UP000499080"/>
    </source>
</evidence>
<organism evidence="5 6">
    <name type="scientific">Araneus ventricosus</name>
    <name type="common">Orbweaver spider</name>
    <name type="synonym">Epeira ventricosa</name>
    <dbReference type="NCBI Taxonomy" id="182803"/>
    <lineage>
        <taxon>Eukaryota</taxon>
        <taxon>Metazoa</taxon>
        <taxon>Ecdysozoa</taxon>
        <taxon>Arthropoda</taxon>
        <taxon>Chelicerata</taxon>
        <taxon>Arachnida</taxon>
        <taxon>Araneae</taxon>
        <taxon>Araneomorphae</taxon>
        <taxon>Entelegynae</taxon>
        <taxon>Araneoidea</taxon>
        <taxon>Araneidae</taxon>
        <taxon>Araneus</taxon>
    </lineage>
</organism>
<feature type="region of interest" description="Disordered" evidence="2">
    <location>
        <begin position="402"/>
        <end position="427"/>
    </location>
</feature>
<comment type="caution">
    <text evidence="5">The sequence shown here is derived from an EMBL/GenBank/DDBJ whole genome shotgun (WGS) entry which is preliminary data.</text>
</comment>
<dbReference type="Pfam" id="PF00078">
    <property type="entry name" value="RVT_1"/>
    <property type="match status" value="1"/>
</dbReference>
<name>A0A4Y2S5I9_ARAVE</name>
<dbReference type="GO" id="GO:0008270">
    <property type="term" value="F:zinc ion binding"/>
    <property type="evidence" value="ECO:0007669"/>
    <property type="project" value="UniProtKB-KW"/>
</dbReference>
<accession>A0A4Y2S5I9</accession>
<dbReference type="PANTHER" id="PTHR19446">
    <property type="entry name" value="REVERSE TRANSCRIPTASES"/>
    <property type="match status" value="1"/>
</dbReference>
<protein>
    <submittedName>
        <fullName evidence="5">Retrovirus-related Pol polyprotein from type-2 retrotransposable element R2DM</fullName>
    </submittedName>
</protein>
<feature type="region of interest" description="Disordered" evidence="2">
    <location>
        <begin position="1"/>
        <end position="25"/>
    </location>
</feature>
<evidence type="ECO:0000313" key="5">
    <source>
        <dbReference type="EMBL" id="GBN83494.1"/>
    </source>
</evidence>
<keyword evidence="1" id="KW-0862">Zinc</keyword>
<dbReference type="SUPFAM" id="SSF56672">
    <property type="entry name" value="DNA/RNA polymerases"/>
    <property type="match status" value="1"/>
</dbReference>
<dbReference type="EMBL" id="BGPR01019981">
    <property type="protein sequence ID" value="GBN83494.1"/>
    <property type="molecule type" value="Genomic_DNA"/>
</dbReference>
<dbReference type="InterPro" id="IPR013087">
    <property type="entry name" value="Znf_C2H2_type"/>
</dbReference>
<evidence type="ECO:0000259" key="4">
    <source>
        <dbReference type="PROSITE" id="PS50878"/>
    </source>
</evidence>
<gene>
    <name evidence="5" type="primary">pol_2601</name>
    <name evidence="5" type="ORF">AVEN_239903_1</name>
</gene>
<feature type="domain" description="C2H2-type" evidence="3">
    <location>
        <begin position="535"/>
        <end position="562"/>
    </location>
</feature>
<sequence length="1223" mass="137437">MDSLASLSDSDSGSVHSASNSSQTGSFEISHQIDIHPLTCENIVVPPGTQVTPVRALVFDCAKSSPIAHHTRLRMQQKQNSAAHEAQTDVYAKEDVLCKTSEATTNQTRENVSEDVNATLNFVIDTITSTENANMTTFRDEILDAISNNLNLDHVNHSNNALGDDVRENTELSENASLLYECERDSATTHDQDLLTLNPSEEETLELEGATPLNELRDLFPLAKWQPDITSDNPTVIIQQSQSEDPNTYCTECNIELNEEDAYARHRMRVHGDLSSSAPFNPVYMCHACSQSFPTLQGKRSHTCPKSKPTKFKCNIRRRQVPDSQRGPEDLPLAQTEVQNDETQSNNNTVNTRTVTVNPEVPDEIEVSIENNENQTDTYGILDPNLSWAEIVTRIWTGGDNENIANNNGRTDDNNIDDPQPGTSRQTDLNTRRVIHNNQDTCPPITTRYDDCLHIPFPIFDPLYCTEEGCTTFYSSQSWHSNKGNLIKHLCVKHHVIIKSSVYWCSHCNIKVRQPSAHACLKEHVMIRTRNSLQFRCSDCELCFGTAIGLNNHMRCHKKQNASTNNTLLEVPVPRRRTRRNRNRILDPLPETEENGHIEDPLRQLAPAEDSGFITGSSQEVTEDEDIPLAEKYLRLFRVIQDGESTPEAFTLFKELVRQFCNDAKSSIEESTNTQRRVVVNTNDLPSVADDAQAIQVLFKRNRKRAIREILRNVAERCMISPTYIFDYFSTAWGPATSDPTYYTEAEDGRVEVLDRIFSVKEVSTKLKKADNTSPGPDRITYHHWRQIDPSAKTLTTIFNLCLEFKKIPEDWKSATTILIPKDGDAADPRNWRPIALSNTLYKLFTKCLAARLSDWCSRYDVLSHCQKGFLPHDGVLEHNYALKNAELTAREKKKEICIAWVDVSNAFGALPHSAIFDALHNAKVGQGFVELVRDIYCGSTTQVLTNGTRTEEIPILSGVKQGCPLSGILFNIAIDPTIRRLQGEATEHRVLAFADDVAIIAQSPGELQQQLNLISEDFERISLTLNPAKSVSFHLSGATPVGTRDTLFYINDQPLRVLKEFENHKFSGKPVGYNPIPDFNDINAIGKLGKAIAESLLAPWQKLDALKCFFYPTMQFAMTTGTFNKTVWAKLDTAMKKFIKIILNLPEIASNKYLYGSRKLGCMGMPIAAEESDLNLIDSAFKLLTSRDEITAKNALEDLCSVCRFRWLVGCLVFNGARAIFR</sequence>
<evidence type="ECO:0000259" key="3">
    <source>
        <dbReference type="PROSITE" id="PS50157"/>
    </source>
</evidence>
<dbReference type="InterPro" id="IPR000477">
    <property type="entry name" value="RT_dom"/>
</dbReference>